<dbReference type="CDD" id="cd24025">
    <property type="entry name" value="ASKHA_NBD_ParM_pCBH-like"/>
    <property type="match status" value="1"/>
</dbReference>
<dbReference type="InterPro" id="IPR040607">
    <property type="entry name" value="ALP_N"/>
</dbReference>
<dbReference type="Gene3D" id="3.30.420.40">
    <property type="match status" value="2"/>
</dbReference>
<dbReference type="InterPro" id="IPR049067">
    <property type="entry name" value="MreB-like_C"/>
</dbReference>
<sequence length="358" mass="40066">MSYQEIVSIDIGYGYVKAISSSGKRALFPSVVGSGRERNLANFMKTNDLKTDLSEMHIKINDKHHYIGEMALRNSIDGSRVFERERYNHDYTTILLHAAIQTVISDDTHEVLLFTGLPLDYYKSQVKQFKQKILTESPVIEWVSGLSNGTKQVKITDTSIFPQGMAAIWAALINHEGRFLNNELLKEGTLIAVIDIGFRTTDICVVEMKGHGGFIPLLPYSDTIDQGVINLHENIKRSYQDKTGGADISETTINKIIKNLSINYKGKKIDMTNEVNEAHQSVANSINDRINTLWKNESDTFDQIFTVGGGGKALTGYMQDNFDNRLETIVDGQFANAIGNYRIGKMLMGDSIKEQIAN</sequence>
<evidence type="ECO:0000313" key="4">
    <source>
        <dbReference type="Proteomes" id="UP000233343"/>
    </source>
</evidence>
<reference evidence="3 4" key="1">
    <citation type="journal article" date="2010" name="Int. J. Syst. Evol. Microbiol.">
        <title>Bacillus horneckiae sp. nov., isolated from a spacecraft-assembly clean room.</title>
        <authorList>
            <person name="Vaishampayan P."/>
            <person name="Probst A."/>
            <person name="Krishnamurthi S."/>
            <person name="Ghosh S."/>
            <person name="Osman S."/>
            <person name="McDowall A."/>
            <person name="Ruckmani A."/>
            <person name="Mayilraj S."/>
            <person name="Venkateswaran K."/>
        </authorList>
    </citation>
    <scope>NUCLEOTIDE SEQUENCE [LARGE SCALE GENOMIC DNA]</scope>
    <source>
        <strain evidence="4">1PO1SC</strain>
    </source>
</reference>
<dbReference type="Proteomes" id="UP000233343">
    <property type="component" value="Unassembled WGS sequence"/>
</dbReference>
<proteinExistence type="predicted"/>
<dbReference type="RefSeq" id="WP_066194540.1">
    <property type="nucleotide sequence ID" value="NZ_JARSFA010000044.1"/>
</dbReference>
<dbReference type="Pfam" id="PF21522">
    <property type="entry name" value="MreB-like_C"/>
    <property type="match status" value="1"/>
</dbReference>
<gene>
    <name evidence="3" type="ORF">CWS20_22815</name>
</gene>
<dbReference type="EMBL" id="PISD01000061">
    <property type="protein sequence ID" value="PKG26683.1"/>
    <property type="molecule type" value="Genomic_DNA"/>
</dbReference>
<feature type="domain" description="Actin-like protein N-terminal" evidence="1">
    <location>
        <begin position="9"/>
        <end position="165"/>
    </location>
</feature>
<feature type="domain" description="Actin homologue MreB-like C-terminal" evidence="2">
    <location>
        <begin position="193"/>
        <end position="315"/>
    </location>
</feature>
<organism evidence="3 4">
    <name type="scientific">Cytobacillus horneckiae</name>
    <dbReference type="NCBI Taxonomy" id="549687"/>
    <lineage>
        <taxon>Bacteria</taxon>
        <taxon>Bacillati</taxon>
        <taxon>Bacillota</taxon>
        <taxon>Bacilli</taxon>
        <taxon>Bacillales</taxon>
        <taxon>Bacillaceae</taxon>
        <taxon>Cytobacillus</taxon>
    </lineage>
</organism>
<evidence type="ECO:0000313" key="3">
    <source>
        <dbReference type="EMBL" id="PKG26683.1"/>
    </source>
</evidence>
<dbReference type="InterPro" id="IPR043129">
    <property type="entry name" value="ATPase_NBD"/>
</dbReference>
<name>A0A2N0ZAZ9_9BACI</name>
<evidence type="ECO:0000259" key="1">
    <source>
        <dbReference type="Pfam" id="PF17989"/>
    </source>
</evidence>
<dbReference type="AlphaFoldDB" id="A0A2N0ZAZ9"/>
<comment type="caution">
    <text evidence="3">The sequence shown here is derived from an EMBL/GenBank/DDBJ whole genome shotgun (WGS) entry which is preliminary data.</text>
</comment>
<dbReference type="SUPFAM" id="SSF53067">
    <property type="entry name" value="Actin-like ATPase domain"/>
    <property type="match status" value="2"/>
</dbReference>
<evidence type="ECO:0000259" key="2">
    <source>
        <dbReference type="Pfam" id="PF21522"/>
    </source>
</evidence>
<dbReference type="Pfam" id="PF17989">
    <property type="entry name" value="ALP_N"/>
    <property type="match status" value="1"/>
</dbReference>
<keyword evidence="4" id="KW-1185">Reference proteome</keyword>
<accession>A0A2N0ZAZ9</accession>
<protein>
    <submittedName>
        <fullName evidence="3">Uncharacterized protein</fullName>
    </submittedName>
</protein>